<evidence type="ECO:0000256" key="6">
    <source>
        <dbReference type="PIRNR" id="PIRNR000077"/>
    </source>
</evidence>
<dbReference type="InterPro" id="IPR036249">
    <property type="entry name" value="Thioredoxin-like_sf"/>
</dbReference>
<keyword evidence="5" id="KW-0676">Redox-active center</keyword>
<proteinExistence type="inferred from homology"/>
<dbReference type="PANTHER" id="PTHR45663:SF11">
    <property type="entry name" value="GEO12009P1"/>
    <property type="match status" value="1"/>
</dbReference>
<name>A0ABV9DVS7_9ACTN</name>
<gene>
    <name evidence="8" type="ORF">ACFO4E_11475</name>
</gene>
<dbReference type="SUPFAM" id="SSF52833">
    <property type="entry name" value="Thioredoxin-like"/>
    <property type="match status" value="1"/>
</dbReference>
<feature type="domain" description="Thioredoxin" evidence="7">
    <location>
        <begin position="1"/>
        <end position="110"/>
    </location>
</feature>
<dbReference type="InterPro" id="IPR013766">
    <property type="entry name" value="Thioredoxin_domain"/>
</dbReference>
<evidence type="ECO:0000256" key="4">
    <source>
        <dbReference type="ARBA" id="ARBA00023157"/>
    </source>
</evidence>
<keyword evidence="4" id="KW-1015">Disulfide bond</keyword>
<dbReference type="RefSeq" id="WP_378573729.1">
    <property type="nucleotide sequence ID" value="NZ_JBHSFQ010000008.1"/>
</dbReference>
<keyword evidence="9" id="KW-1185">Reference proteome</keyword>
<evidence type="ECO:0000256" key="2">
    <source>
        <dbReference type="ARBA" id="ARBA00022448"/>
    </source>
</evidence>
<evidence type="ECO:0000259" key="7">
    <source>
        <dbReference type="PROSITE" id="PS51352"/>
    </source>
</evidence>
<organism evidence="8 9">
    <name type="scientific">Nocardiopsis mangrovi</name>
    <dbReference type="NCBI Taxonomy" id="1179818"/>
    <lineage>
        <taxon>Bacteria</taxon>
        <taxon>Bacillati</taxon>
        <taxon>Actinomycetota</taxon>
        <taxon>Actinomycetes</taxon>
        <taxon>Streptosporangiales</taxon>
        <taxon>Nocardiopsidaceae</taxon>
        <taxon>Nocardiopsis</taxon>
    </lineage>
</organism>
<dbReference type="InterPro" id="IPR005746">
    <property type="entry name" value="Thioredoxin"/>
</dbReference>
<reference evidence="9" key="1">
    <citation type="journal article" date="2019" name="Int. J. Syst. Evol. Microbiol.">
        <title>The Global Catalogue of Microorganisms (GCM) 10K type strain sequencing project: providing services to taxonomists for standard genome sequencing and annotation.</title>
        <authorList>
            <consortium name="The Broad Institute Genomics Platform"/>
            <consortium name="The Broad Institute Genome Sequencing Center for Infectious Disease"/>
            <person name="Wu L."/>
            <person name="Ma J."/>
        </authorList>
    </citation>
    <scope>NUCLEOTIDE SEQUENCE [LARGE SCALE GENOMIC DNA]</scope>
    <source>
        <strain evidence="9">XZYJ18</strain>
    </source>
</reference>
<comment type="caution">
    <text evidence="8">The sequence shown here is derived from an EMBL/GenBank/DDBJ whole genome shotgun (WGS) entry which is preliminary data.</text>
</comment>
<evidence type="ECO:0000313" key="9">
    <source>
        <dbReference type="Proteomes" id="UP001595923"/>
    </source>
</evidence>
<keyword evidence="2" id="KW-0813">Transport</keyword>
<dbReference type="PROSITE" id="PS51352">
    <property type="entry name" value="THIOREDOXIN_2"/>
    <property type="match status" value="1"/>
</dbReference>
<evidence type="ECO:0000256" key="1">
    <source>
        <dbReference type="ARBA" id="ARBA00008987"/>
    </source>
</evidence>
<accession>A0ABV9DVS7</accession>
<protein>
    <recommendedName>
        <fullName evidence="6">Thioredoxin</fullName>
    </recommendedName>
</protein>
<dbReference type="CDD" id="cd02947">
    <property type="entry name" value="TRX_family"/>
    <property type="match status" value="1"/>
</dbReference>
<sequence>MITTAGVGEVTDATFTDEVLAAEVPVLVVFTADWCPSCRRLAPVLGAVAEELGGRLAIVQIDADANPRTPVDYGVLALPTLVLFRDGRPVASLVGARSRRRLLQELADAV</sequence>
<dbReference type="Pfam" id="PF00085">
    <property type="entry name" value="Thioredoxin"/>
    <property type="match status" value="1"/>
</dbReference>
<evidence type="ECO:0000313" key="8">
    <source>
        <dbReference type="EMBL" id="MFC4562473.1"/>
    </source>
</evidence>
<dbReference type="Proteomes" id="UP001595923">
    <property type="component" value="Unassembled WGS sequence"/>
</dbReference>
<keyword evidence="3" id="KW-0249">Electron transport</keyword>
<evidence type="ECO:0000256" key="3">
    <source>
        <dbReference type="ARBA" id="ARBA00022982"/>
    </source>
</evidence>
<dbReference type="PANTHER" id="PTHR45663">
    <property type="entry name" value="GEO12009P1"/>
    <property type="match status" value="1"/>
</dbReference>
<evidence type="ECO:0000256" key="5">
    <source>
        <dbReference type="ARBA" id="ARBA00023284"/>
    </source>
</evidence>
<comment type="similarity">
    <text evidence="1 6">Belongs to the thioredoxin family.</text>
</comment>
<dbReference type="EMBL" id="JBHSFQ010000008">
    <property type="protein sequence ID" value="MFC4562473.1"/>
    <property type="molecule type" value="Genomic_DNA"/>
</dbReference>
<dbReference type="InterPro" id="IPR017937">
    <property type="entry name" value="Thioredoxin_CS"/>
</dbReference>
<dbReference type="PIRSF" id="PIRSF000077">
    <property type="entry name" value="Thioredoxin"/>
    <property type="match status" value="1"/>
</dbReference>
<dbReference type="Gene3D" id="3.40.30.10">
    <property type="entry name" value="Glutaredoxin"/>
    <property type="match status" value="1"/>
</dbReference>
<dbReference type="PRINTS" id="PR00421">
    <property type="entry name" value="THIOREDOXIN"/>
</dbReference>
<dbReference type="PROSITE" id="PS00194">
    <property type="entry name" value="THIOREDOXIN_1"/>
    <property type="match status" value="1"/>
</dbReference>